<accession>A0AA40GCC8</accession>
<sequence>MHSTISLSISKMYRNILNFVSLIIQHKFRKRREEQILIYSVFDLRLPLPPLPLPRSRYDPAGSQYPEQPSNKRREGEQLLEKRNILALGETSCDIRSRCQNSRRSSGELATVTTYSPGRIRFYSVAKSSNLCGAATLPRVCEPAGSRYAAEKKEQRRSFGSYCDSS</sequence>
<evidence type="ECO:0000313" key="3">
    <source>
        <dbReference type="Proteomes" id="UP001177670"/>
    </source>
</evidence>
<feature type="region of interest" description="Disordered" evidence="1">
    <location>
        <begin position="55"/>
        <end position="77"/>
    </location>
</feature>
<proteinExistence type="predicted"/>
<keyword evidence="3" id="KW-1185">Reference proteome</keyword>
<reference evidence="2" key="1">
    <citation type="submission" date="2021-10" db="EMBL/GenBank/DDBJ databases">
        <title>Melipona bicolor Genome sequencing and assembly.</title>
        <authorList>
            <person name="Araujo N.S."/>
            <person name="Arias M.C."/>
        </authorList>
    </citation>
    <scope>NUCLEOTIDE SEQUENCE</scope>
    <source>
        <strain evidence="2">USP_2M_L1-L4_2017</strain>
        <tissue evidence="2">Whole body</tissue>
    </source>
</reference>
<evidence type="ECO:0000256" key="1">
    <source>
        <dbReference type="SAM" id="MobiDB-lite"/>
    </source>
</evidence>
<evidence type="ECO:0000313" key="2">
    <source>
        <dbReference type="EMBL" id="KAK1135124.1"/>
    </source>
</evidence>
<protein>
    <submittedName>
        <fullName evidence="2">Uncharacterized protein</fullName>
    </submittedName>
</protein>
<comment type="caution">
    <text evidence="2">The sequence shown here is derived from an EMBL/GenBank/DDBJ whole genome shotgun (WGS) entry which is preliminary data.</text>
</comment>
<gene>
    <name evidence="2" type="ORF">K0M31_007895</name>
</gene>
<name>A0AA40GCC8_9HYME</name>
<dbReference type="AlphaFoldDB" id="A0AA40GCC8"/>
<dbReference type="EMBL" id="JAHYIQ010000002">
    <property type="protein sequence ID" value="KAK1135124.1"/>
    <property type="molecule type" value="Genomic_DNA"/>
</dbReference>
<dbReference type="Proteomes" id="UP001177670">
    <property type="component" value="Unassembled WGS sequence"/>
</dbReference>
<organism evidence="2 3">
    <name type="scientific">Melipona bicolor</name>
    <dbReference type="NCBI Taxonomy" id="60889"/>
    <lineage>
        <taxon>Eukaryota</taxon>
        <taxon>Metazoa</taxon>
        <taxon>Ecdysozoa</taxon>
        <taxon>Arthropoda</taxon>
        <taxon>Hexapoda</taxon>
        <taxon>Insecta</taxon>
        <taxon>Pterygota</taxon>
        <taxon>Neoptera</taxon>
        <taxon>Endopterygota</taxon>
        <taxon>Hymenoptera</taxon>
        <taxon>Apocrita</taxon>
        <taxon>Aculeata</taxon>
        <taxon>Apoidea</taxon>
        <taxon>Anthophila</taxon>
        <taxon>Apidae</taxon>
        <taxon>Melipona</taxon>
    </lineage>
</organism>